<reference evidence="7 8" key="1">
    <citation type="journal article" date="2014" name="Arch. Microbiol.">
        <title>Bacillus mesophilum sp. nov., strain IITR-54T, a novel 4-chlorobiphenyl dechlorinating bacterium.</title>
        <authorList>
            <person name="Manickam N."/>
            <person name="Singh N.K."/>
            <person name="Bajaj A."/>
            <person name="Kumar R.M."/>
            <person name="Kaur G."/>
            <person name="Kaur N."/>
            <person name="Bala M."/>
            <person name="Kumar A."/>
            <person name="Mayilraj S."/>
        </authorList>
    </citation>
    <scope>NUCLEOTIDE SEQUENCE [LARGE SCALE GENOMIC DNA]</scope>
    <source>
        <strain evidence="7 8">IITR-54</strain>
    </source>
</reference>
<dbReference type="SUPFAM" id="SSF88659">
    <property type="entry name" value="Sigma3 and sigma4 domains of RNA polymerase sigma factors"/>
    <property type="match status" value="1"/>
</dbReference>
<dbReference type="InterPro" id="IPR013324">
    <property type="entry name" value="RNA_pol_sigma_r3/r4-like"/>
</dbReference>
<dbReference type="InterPro" id="IPR007627">
    <property type="entry name" value="RNA_pol_sigma70_r2"/>
</dbReference>
<dbReference type="Gene3D" id="1.10.10.10">
    <property type="entry name" value="Winged helix-like DNA-binding domain superfamily/Winged helix DNA-binding domain"/>
    <property type="match status" value="1"/>
</dbReference>
<evidence type="ECO:0000256" key="4">
    <source>
        <dbReference type="ARBA" id="ARBA00023163"/>
    </source>
</evidence>
<evidence type="ECO:0000259" key="6">
    <source>
        <dbReference type="Pfam" id="PF08281"/>
    </source>
</evidence>
<evidence type="ECO:0000256" key="1">
    <source>
        <dbReference type="ARBA" id="ARBA00023015"/>
    </source>
</evidence>
<dbReference type="InterPro" id="IPR036388">
    <property type="entry name" value="WH-like_DNA-bd_sf"/>
</dbReference>
<accession>A0A7V7UVM1</accession>
<dbReference type="InterPro" id="IPR013325">
    <property type="entry name" value="RNA_pol_sigma_r2"/>
</dbReference>
<dbReference type="Gene3D" id="1.10.1740.10">
    <property type="match status" value="1"/>
</dbReference>
<gene>
    <name evidence="7" type="ORF">F7732_11170</name>
</gene>
<dbReference type="RefSeq" id="WP_151573944.1">
    <property type="nucleotide sequence ID" value="NZ_WBOT01000003.1"/>
</dbReference>
<feature type="domain" description="RNA polymerase sigma factor 70 region 4 type 2" evidence="6">
    <location>
        <begin position="111"/>
        <end position="154"/>
    </location>
</feature>
<dbReference type="Pfam" id="PF08281">
    <property type="entry name" value="Sigma70_r4_2"/>
    <property type="match status" value="1"/>
</dbReference>
<dbReference type="GO" id="GO:0006352">
    <property type="term" value="P:DNA-templated transcription initiation"/>
    <property type="evidence" value="ECO:0007669"/>
    <property type="project" value="InterPro"/>
</dbReference>
<keyword evidence="8" id="KW-1185">Reference proteome</keyword>
<dbReference type="GO" id="GO:0003677">
    <property type="term" value="F:DNA binding"/>
    <property type="evidence" value="ECO:0007669"/>
    <property type="project" value="UniProtKB-KW"/>
</dbReference>
<evidence type="ECO:0000313" key="8">
    <source>
        <dbReference type="Proteomes" id="UP000441354"/>
    </source>
</evidence>
<sequence>MESFEDILNQYEPMIHKIINTLKIYQNKEDYFQIGVISLWEAWKQFNPEKGKFLNFAYTSVKGRMLNELTKNNSREERTQFAKDEYWALIEDQNTLDPLEFDTILGLCQPLTDKQKRWVFYTVFNGMSITDIAKQEGVSPSAVKLWRKGAREKLRQILSIS</sequence>
<evidence type="ECO:0000313" key="7">
    <source>
        <dbReference type="EMBL" id="KAB2332645.1"/>
    </source>
</evidence>
<proteinExistence type="predicted"/>
<evidence type="ECO:0000259" key="5">
    <source>
        <dbReference type="Pfam" id="PF04542"/>
    </source>
</evidence>
<name>A0A7V7UVM1_9BACI</name>
<keyword evidence="4" id="KW-0804">Transcription</keyword>
<comment type="caution">
    <text evidence="7">The sequence shown here is derived from an EMBL/GenBank/DDBJ whole genome shotgun (WGS) entry which is preliminary data.</text>
</comment>
<dbReference type="PANTHER" id="PTHR30385">
    <property type="entry name" value="SIGMA FACTOR F FLAGELLAR"/>
    <property type="match status" value="1"/>
</dbReference>
<evidence type="ECO:0000256" key="3">
    <source>
        <dbReference type="ARBA" id="ARBA00023125"/>
    </source>
</evidence>
<dbReference type="PANTHER" id="PTHR30385:SF7">
    <property type="entry name" value="RNA POLYMERASE SIGMA FACTOR FLIA"/>
    <property type="match status" value="1"/>
</dbReference>
<organism evidence="7 8">
    <name type="scientific">Bacillus mesophilum</name>
    <dbReference type="NCBI Taxonomy" id="1071718"/>
    <lineage>
        <taxon>Bacteria</taxon>
        <taxon>Bacillati</taxon>
        <taxon>Bacillota</taxon>
        <taxon>Bacilli</taxon>
        <taxon>Bacillales</taxon>
        <taxon>Bacillaceae</taxon>
        <taxon>Bacillus</taxon>
    </lineage>
</organism>
<dbReference type="InterPro" id="IPR013249">
    <property type="entry name" value="RNA_pol_sigma70_r4_t2"/>
</dbReference>
<keyword evidence="1" id="KW-0805">Transcription regulation</keyword>
<dbReference type="OrthoDB" id="9783788at2"/>
<dbReference type="AlphaFoldDB" id="A0A7V7UVM1"/>
<protein>
    <submittedName>
        <fullName evidence="7">Sigma-70 family RNA polymerase sigma factor</fullName>
    </submittedName>
</protein>
<dbReference type="EMBL" id="WBOT01000003">
    <property type="protein sequence ID" value="KAB2332645.1"/>
    <property type="molecule type" value="Genomic_DNA"/>
</dbReference>
<dbReference type="Pfam" id="PF04542">
    <property type="entry name" value="Sigma70_r2"/>
    <property type="match status" value="1"/>
</dbReference>
<dbReference type="GO" id="GO:0016987">
    <property type="term" value="F:sigma factor activity"/>
    <property type="evidence" value="ECO:0007669"/>
    <property type="project" value="UniProtKB-KW"/>
</dbReference>
<dbReference type="Proteomes" id="UP000441354">
    <property type="component" value="Unassembled WGS sequence"/>
</dbReference>
<feature type="domain" description="RNA polymerase sigma-70 region 2" evidence="5">
    <location>
        <begin position="9"/>
        <end position="73"/>
    </location>
</feature>
<evidence type="ECO:0000256" key="2">
    <source>
        <dbReference type="ARBA" id="ARBA00023082"/>
    </source>
</evidence>
<keyword evidence="3" id="KW-0238">DNA-binding</keyword>
<dbReference type="SUPFAM" id="SSF88946">
    <property type="entry name" value="Sigma2 domain of RNA polymerase sigma factors"/>
    <property type="match status" value="1"/>
</dbReference>
<dbReference type="NCBIfam" id="TIGR02937">
    <property type="entry name" value="sigma70-ECF"/>
    <property type="match status" value="1"/>
</dbReference>
<dbReference type="InterPro" id="IPR014284">
    <property type="entry name" value="RNA_pol_sigma-70_dom"/>
</dbReference>
<keyword evidence="2" id="KW-0731">Sigma factor</keyword>